<evidence type="ECO:0000256" key="3">
    <source>
        <dbReference type="ARBA" id="ARBA00004922"/>
    </source>
</evidence>
<keyword evidence="5 10" id="KW-0812">Transmembrane</keyword>
<feature type="signal peptide" evidence="10">
    <location>
        <begin position="1"/>
        <end position="26"/>
    </location>
</feature>
<dbReference type="Proteomes" id="UP000054248">
    <property type="component" value="Unassembled WGS sequence"/>
</dbReference>
<comment type="similarity">
    <text evidence="4 10">Belongs to the OST1 family.</text>
</comment>
<comment type="subunit">
    <text evidence="10">Component of the oligosaccharyltransferase (OST) complex.</text>
</comment>
<evidence type="ECO:0000256" key="9">
    <source>
        <dbReference type="ARBA" id="ARBA00023136"/>
    </source>
</evidence>
<keyword evidence="7 10" id="KW-0256">Endoplasmic reticulum</keyword>
<dbReference type="Pfam" id="PF04597">
    <property type="entry name" value="Ribophorin_I"/>
    <property type="match status" value="1"/>
</dbReference>
<evidence type="ECO:0000313" key="11">
    <source>
        <dbReference type="EMBL" id="KIO31035.1"/>
    </source>
</evidence>
<evidence type="ECO:0000256" key="1">
    <source>
        <dbReference type="ARBA" id="ARBA00002791"/>
    </source>
</evidence>
<name>A0A0C3QH04_9AGAM</name>
<dbReference type="OrthoDB" id="310030at2759"/>
<dbReference type="HOGENOM" id="CLU_031381_1_0_1"/>
<keyword evidence="8 10" id="KW-1133">Transmembrane helix</keyword>
<proteinExistence type="inferred from homology"/>
<evidence type="ECO:0000256" key="6">
    <source>
        <dbReference type="ARBA" id="ARBA00022729"/>
    </source>
</evidence>
<accession>A0A0C3QH04</accession>
<comment type="subcellular location">
    <subcellularLocation>
        <location evidence="2 10">Endoplasmic reticulum membrane</location>
        <topology evidence="2 10">Single-pass type I membrane protein</topology>
    </subcellularLocation>
</comment>
<reference evidence="11 12" key="1">
    <citation type="submission" date="2014-04" db="EMBL/GenBank/DDBJ databases">
        <authorList>
            <consortium name="DOE Joint Genome Institute"/>
            <person name="Kuo A."/>
            <person name="Girlanda M."/>
            <person name="Perotto S."/>
            <person name="Kohler A."/>
            <person name="Nagy L.G."/>
            <person name="Floudas D."/>
            <person name="Copeland A."/>
            <person name="Barry K.W."/>
            <person name="Cichocki N."/>
            <person name="Veneault-Fourrey C."/>
            <person name="LaButti K."/>
            <person name="Lindquist E.A."/>
            <person name="Lipzen A."/>
            <person name="Lundell T."/>
            <person name="Morin E."/>
            <person name="Murat C."/>
            <person name="Sun H."/>
            <person name="Tunlid A."/>
            <person name="Henrissat B."/>
            <person name="Grigoriev I.V."/>
            <person name="Hibbett D.S."/>
            <person name="Martin F."/>
            <person name="Nordberg H.P."/>
            <person name="Cantor M.N."/>
            <person name="Hua S.X."/>
        </authorList>
    </citation>
    <scope>NUCLEOTIDE SEQUENCE [LARGE SCALE GENOMIC DNA]</scope>
    <source>
        <strain evidence="11 12">MUT 4182</strain>
    </source>
</reference>
<dbReference type="EMBL" id="KN822966">
    <property type="protein sequence ID" value="KIO31035.1"/>
    <property type="molecule type" value="Genomic_DNA"/>
</dbReference>
<dbReference type="PANTHER" id="PTHR21049:SF0">
    <property type="entry name" value="DOLICHYL-DIPHOSPHOOLIGOSACCHARIDE--PROTEIN GLYCOSYLTRANSFERASE SUBUNIT 1"/>
    <property type="match status" value="1"/>
</dbReference>
<keyword evidence="12" id="KW-1185">Reference proteome</keyword>
<dbReference type="AlphaFoldDB" id="A0A0C3QH04"/>
<organism evidence="11 12">
    <name type="scientific">Tulasnella calospora MUT 4182</name>
    <dbReference type="NCBI Taxonomy" id="1051891"/>
    <lineage>
        <taxon>Eukaryota</taxon>
        <taxon>Fungi</taxon>
        <taxon>Dikarya</taxon>
        <taxon>Basidiomycota</taxon>
        <taxon>Agaricomycotina</taxon>
        <taxon>Agaricomycetes</taxon>
        <taxon>Cantharellales</taxon>
        <taxon>Tulasnellaceae</taxon>
        <taxon>Tulasnella</taxon>
    </lineage>
</organism>
<comment type="function">
    <text evidence="1 10">Subunit of the oligosaccharyl transferase (OST) complex that catalyzes the initial transfer of a defined glycan (Glc(3)Man(9)GlcNAc(2) in eukaryotes) from the lipid carrier dolichol-pyrophosphate to an asparagine residue within an Asn-X-Ser/Thr consensus motif in nascent polypeptide chains, the first step in protein N-glycosylation. N-glycosylation occurs cotranslationally and the complex associates with the Sec61 complex at the channel-forming translocon complex that mediates protein translocation across the endoplasmic reticulum (ER). All subunits are required for a maximal enzyme activity.</text>
</comment>
<feature type="transmembrane region" description="Helical" evidence="10">
    <location>
        <begin position="474"/>
        <end position="493"/>
    </location>
</feature>
<dbReference type="PANTHER" id="PTHR21049">
    <property type="entry name" value="RIBOPHORIN I"/>
    <property type="match status" value="1"/>
</dbReference>
<dbReference type="GO" id="GO:0018279">
    <property type="term" value="P:protein N-linked glycosylation via asparagine"/>
    <property type="evidence" value="ECO:0007669"/>
    <property type="project" value="TreeGrafter"/>
</dbReference>
<dbReference type="InterPro" id="IPR007676">
    <property type="entry name" value="Ribophorin_I"/>
</dbReference>
<evidence type="ECO:0000256" key="7">
    <source>
        <dbReference type="ARBA" id="ARBA00022824"/>
    </source>
</evidence>
<dbReference type="GO" id="GO:0008250">
    <property type="term" value="C:oligosaccharyltransferase complex"/>
    <property type="evidence" value="ECO:0007669"/>
    <property type="project" value="UniProtKB-UniRule"/>
</dbReference>
<evidence type="ECO:0000256" key="2">
    <source>
        <dbReference type="ARBA" id="ARBA00004115"/>
    </source>
</evidence>
<dbReference type="UniPathway" id="UPA00378"/>
<keyword evidence="9 10" id="KW-0472">Membrane</keyword>
<evidence type="ECO:0000313" key="12">
    <source>
        <dbReference type="Proteomes" id="UP000054248"/>
    </source>
</evidence>
<evidence type="ECO:0000256" key="10">
    <source>
        <dbReference type="RuleBase" id="RU361143"/>
    </source>
</evidence>
<evidence type="ECO:0000256" key="4">
    <source>
        <dbReference type="ARBA" id="ARBA00008905"/>
    </source>
</evidence>
<gene>
    <name evidence="11" type="ORF">M407DRAFT_241952</name>
</gene>
<evidence type="ECO:0000256" key="5">
    <source>
        <dbReference type="ARBA" id="ARBA00022692"/>
    </source>
</evidence>
<sequence>MLLPHLPSSWAALTFIAVLLVPSSLSATPPNPAAFENSAVVRSIELGGATTQITTSYTVRSLQNKNGVYVFALSKDDASKTSWMEAKLKGSNTPLELKRSTDTDEPIAFYELSFPKALKNNETATLVLTTIQAHASEPLPATVRQNEPQALAYETGVYVLSPYDTVIQRIKFKSPSPDIVSFIDTSELSKFAEPDNKPAVKSGSTVTYGPFRNIRGSATPLFVKDEQQLVGVHYMYDNTVITVPELRRSAEISHWGSNLNIEDKVWLKNDGAKLKGHFARIEHLRQQVQPQTAQPHVLKDVVFDLPANVRDPYYYDTIGNVSTSRFRPATTRKVAGKKSSPLERLSSLELRPRYPLLGGWNYTFTLGYDMPLEDWASYDAAQGAYIVAVPFLTAIPGAAYDDVEVKVVLPEAASIVEVQPPFDTDIEYQTHYTFLDTVGRPTIIFKSKNLTDKHAGLIYITYKVDVRAHLEKPLAVAAGFLGLFLVATAFRRVDLRIHTNKKKQA</sequence>
<keyword evidence="6 10" id="KW-0732">Signal</keyword>
<evidence type="ECO:0000256" key="8">
    <source>
        <dbReference type="ARBA" id="ARBA00022989"/>
    </source>
</evidence>
<feature type="chain" id="PRO_5005111334" description="Dolichyl-diphosphooligosaccharide--protein glycosyltransferase subunit 1" evidence="10">
    <location>
        <begin position="27"/>
        <end position="505"/>
    </location>
</feature>
<reference evidence="12" key="2">
    <citation type="submission" date="2015-01" db="EMBL/GenBank/DDBJ databases">
        <title>Evolutionary Origins and Diversification of the Mycorrhizal Mutualists.</title>
        <authorList>
            <consortium name="DOE Joint Genome Institute"/>
            <consortium name="Mycorrhizal Genomics Consortium"/>
            <person name="Kohler A."/>
            <person name="Kuo A."/>
            <person name="Nagy L.G."/>
            <person name="Floudas D."/>
            <person name="Copeland A."/>
            <person name="Barry K.W."/>
            <person name="Cichocki N."/>
            <person name="Veneault-Fourrey C."/>
            <person name="LaButti K."/>
            <person name="Lindquist E.A."/>
            <person name="Lipzen A."/>
            <person name="Lundell T."/>
            <person name="Morin E."/>
            <person name="Murat C."/>
            <person name="Riley R."/>
            <person name="Ohm R."/>
            <person name="Sun H."/>
            <person name="Tunlid A."/>
            <person name="Henrissat B."/>
            <person name="Grigoriev I.V."/>
            <person name="Hibbett D.S."/>
            <person name="Martin F."/>
        </authorList>
    </citation>
    <scope>NUCLEOTIDE SEQUENCE [LARGE SCALE GENOMIC DNA]</scope>
    <source>
        <strain evidence="12">MUT 4182</strain>
    </source>
</reference>
<dbReference type="STRING" id="1051891.A0A0C3QH04"/>
<protein>
    <recommendedName>
        <fullName evidence="10">Dolichyl-diphosphooligosaccharide--protein glycosyltransferase subunit 1</fullName>
    </recommendedName>
</protein>
<comment type="pathway">
    <text evidence="3 10">Protein modification; protein glycosylation.</text>
</comment>